<feature type="domain" description="Xylanolytic transcriptional activator regulatory" evidence="4">
    <location>
        <begin position="294"/>
        <end position="369"/>
    </location>
</feature>
<keyword evidence="1" id="KW-0539">Nucleus</keyword>
<keyword evidence="3" id="KW-0812">Transmembrane</keyword>
<reference evidence="5 6" key="1">
    <citation type="journal article" date="2020" name="ISME J.">
        <title>Uncovering the hidden diversity of litter-decomposition mechanisms in mushroom-forming fungi.</title>
        <authorList>
            <person name="Floudas D."/>
            <person name="Bentzer J."/>
            <person name="Ahren D."/>
            <person name="Johansson T."/>
            <person name="Persson P."/>
            <person name="Tunlid A."/>
        </authorList>
    </citation>
    <scope>NUCLEOTIDE SEQUENCE [LARGE SCALE GENOMIC DNA]</scope>
    <source>
        <strain evidence="5 6">CBS 406.79</strain>
    </source>
</reference>
<dbReference type="GO" id="GO:0003700">
    <property type="term" value="F:DNA-binding transcription factor activity"/>
    <property type="evidence" value="ECO:0007669"/>
    <property type="project" value="InterPro"/>
</dbReference>
<evidence type="ECO:0000313" key="6">
    <source>
        <dbReference type="Proteomes" id="UP000518752"/>
    </source>
</evidence>
<evidence type="ECO:0000256" key="2">
    <source>
        <dbReference type="SAM" id="MobiDB-lite"/>
    </source>
</evidence>
<feature type="transmembrane region" description="Helical" evidence="3">
    <location>
        <begin position="523"/>
        <end position="542"/>
    </location>
</feature>
<protein>
    <recommendedName>
        <fullName evidence="4">Xylanolytic transcriptional activator regulatory domain-containing protein</fullName>
    </recommendedName>
</protein>
<evidence type="ECO:0000313" key="5">
    <source>
        <dbReference type="EMBL" id="KAF5391085.1"/>
    </source>
</evidence>
<dbReference type="Pfam" id="PF04082">
    <property type="entry name" value="Fungal_trans"/>
    <property type="match status" value="1"/>
</dbReference>
<dbReference type="CDD" id="cd12148">
    <property type="entry name" value="fungal_TF_MHR"/>
    <property type="match status" value="1"/>
</dbReference>
<dbReference type="PANTHER" id="PTHR46910">
    <property type="entry name" value="TRANSCRIPTION FACTOR PDR1"/>
    <property type="match status" value="1"/>
</dbReference>
<dbReference type="Proteomes" id="UP000518752">
    <property type="component" value="Unassembled WGS sequence"/>
</dbReference>
<name>A0A8H5ME44_9AGAR</name>
<dbReference type="SMART" id="SM00906">
    <property type="entry name" value="Fungal_trans"/>
    <property type="match status" value="1"/>
</dbReference>
<keyword evidence="3" id="KW-1133">Transmembrane helix</keyword>
<dbReference type="EMBL" id="JAACJN010000011">
    <property type="protein sequence ID" value="KAF5391085.1"/>
    <property type="molecule type" value="Genomic_DNA"/>
</dbReference>
<dbReference type="GO" id="GO:0003677">
    <property type="term" value="F:DNA binding"/>
    <property type="evidence" value="ECO:0007669"/>
    <property type="project" value="InterPro"/>
</dbReference>
<comment type="caution">
    <text evidence="5">The sequence shown here is derived from an EMBL/GenBank/DDBJ whole genome shotgun (WGS) entry which is preliminary data.</text>
</comment>
<proteinExistence type="predicted"/>
<organism evidence="5 6">
    <name type="scientific">Collybiopsis confluens</name>
    <dbReference type="NCBI Taxonomy" id="2823264"/>
    <lineage>
        <taxon>Eukaryota</taxon>
        <taxon>Fungi</taxon>
        <taxon>Dikarya</taxon>
        <taxon>Basidiomycota</taxon>
        <taxon>Agaricomycotina</taxon>
        <taxon>Agaricomycetes</taxon>
        <taxon>Agaricomycetidae</taxon>
        <taxon>Agaricales</taxon>
        <taxon>Marasmiineae</taxon>
        <taxon>Omphalotaceae</taxon>
        <taxon>Collybiopsis</taxon>
    </lineage>
</organism>
<evidence type="ECO:0000256" key="1">
    <source>
        <dbReference type="ARBA" id="ARBA00023242"/>
    </source>
</evidence>
<dbReference type="GO" id="GO:0006351">
    <property type="term" value="P:DNA-templated transcription"/>
    <property type="evidence" value="ECO:0007669"/>
    <property type="project" value="InterPro"/>
</dbReference>
<dbReference type="AlphaFoldDB" id="A0A8H5ME44"/>
<dbReference type="GO" id="GO:0008270">
    <property type="term" value="F:zinc ion binding"/>
    <property type="evidence" value="ECO:0007669"/>
    <property type="project" value="InterPro"/>
</dbReference>
<dbReference type="PANTHER" id="PTHR46910:SF38">
    <property type="entry name" value="ZN(2)-C6 FUNGAL-TYPE DOMAIN-CONTAINING PROTEIN"/>
    <property type="match status" value="1"/>
</dbReference>
<gene>
    <name evidence="5" type="ORF">D9757_003137</name>
</gene>
<dbReference type="InterPro" id="IPR007219">
    <property type="entry name" value="XnlR_reg_dom"/>
</dbReference>
<keyword evidence="3" id="KW-0472">Membrane</keyword>
<keyword evidence="6" id="KW-1185">Reference proteome</keyword>
<dbReference type="InterPro" id="IPR050987">
    <property type="entry name" value="AtrR-like"/>
</dbReference>
<dbReference type="OrthoDB" id="4456959at2759"/>
<feature type="region of interest" description="Disordered" evidence="2">
    <location>
        <begin position="69"/>
        <end position="102"/>
    </location>
</feature>
<evidence type="ECO:0000256" key="3">
    <source>
        <dbReference type="SAM" id="Phobius"/>
    </source>
</evidence>
<sequence>MIPCDVSSLLVAEKRTAQPEPLNDVKTFITTILAAPKTVVIPNDESVVRSMLLDLAQYARGLEVQLVEKSRSSASPPPPPSKSSPFSVSSEDAEDLDQESLSQRVKSISLDGTMFYSRHVGKSSHFMLLQTALDIRDEIDGGANVTSSVRRRPEFWTNEPFHCFRRSPEELPYDFPEDALIRKLVDVYFSSFHNVYPLLHRPSFEHQVYVEQLHRKNQRFGAVLLAVCSLGARLSEDPKTFSEGSQNPRSAGWKYIGQIRLFKTNYMDPSSIYDVQVYALALTFLFPTPVADVGWLLSSLGVRCAQEFGAHRKIQSINSNLSRLERQLWNRAFWNIMTTDLYMCIALGRPRALREDDFDCDLPPECDDAYWDTPSHPELEFTQPVGKVSHMAYWHHFMKLLRIAGLIKDHLFTTRKAAPWQDNSPEANDKIVIELESALNSWKDELPDSLKWDPLREDKVLFLQTVMMHSNYYWIQIQLHKQFVRPGSGNFPSLAICANAARAYVHMLQTYLSSPGMYLLPQFIAPTFVAAVMLLINLWTSLRDRTSYDPRKDMADVYSCLHQLSMYETKYESAGRLSDILEEVISFSQMPPLPQKQSLKRSREGHLAYASESMQTDAARPFAGTQRVSNSLHSTFPSADGLSQPAGDRTMLQPLVPAAGPSFEPFFGVTYGTQNRQQQQLSPSLEAQPQFVTQSQLLDYGLSPSSMGGADVSSYSTGMDDPTFAASAWNNPCHEDWTSFMSKVDELLDFVNTDCL</sequence>
<accession>A0A8H5ME44</accession>
<evidence type="ECO:0000259" key="4">
    <source>
        <dbReference type="SMART" id="SM00906"/>
    </source>
</evidence>